<comment type="caution">
    <text evidence="1">The sequence shown here is derived from an EMBL/GenBank/DDBJ whole genome shotgun (WGS) entry which is preliminary data.</text>
</comment>
<keyword evidence="2" id="KW-1185">Reference proteome</keyword>
<dbReference type="PATRIC" id="fig|50340.43.peg.5981"/>
<dbReference type="AlphaFoldDB" id="A0A0N0E3V3"/>
<evidence type="ECO:0000313" key="2">
    <source>
        <dbReference type="Proteomes" id="UP000037931"/>
    </source>
</evidence>
<name>A0A0N0E3V3_9PSED</name>
<gene>
    <name evidence="1" type="ORF">PF66_02594</name>
</gene>
<protein>
    <submittedName>
        <fullName evidence="1">Uncharacterized protein</fullName>
    </submittedName>
</protein>
<dbReference type="OrthoDB" id="7004795at2"/>
<evidence type="ECO:0000313" key="1">
    <source>
        <dbReference type="EMBL" id="KPA90533.1"/>
    </source>
</evidence>
<accession>A0A0N0E3V3</accession>
<reference evidence="1 2" key="1">
    <citation type="journal article" date="2015" name="PLoS ONE">
        <title>Rice-Infecting Pseudomonas Genomes Are Highly Accessorized and Harbor Multiple Putative Virulence Mechanisms to Cause Sheath Brown Rot.</title>
        <authorList>
            <person name="Quibod I.L."/>
            <person name="Grande G."/>
            <person name="Oreiro E.G."/>
            <person name="Borja F.N."/>
            <person name="Dossa G.S."/>
            <person name="Mauleon R."/>
            <person name="Cruz C.V."/>
            <person name="Oliva R."/>
        </authorList>
    </citation>
    <scope>NUCLEOTIDE SEQUENCE [LARGE SCALE GENOMIC DNA]</scope>
    <source>
        <strain evidence="1 2">IRRI 6609</strain>
    </source>
</reference>
<sequence>MKDLETQSSPIFLQAPYVGAAAPEDGLLQATDLDKPLAVTVTLWNDVSADETCQLIWNGVLVGTPTPLPGYQTGDKLTLALPSEYLSEEGRNELQYRAYDIYSELSSDSHITPILIDRTPPGGELLASVILPSIALDGLTNSELIELGDQLTATVPGYFDMKWGDVIHSYWGEHAGPSHTVQPEELGSGKVQLTVERNFLEQLGNGEFAISYSVRDRAGNVSVRSQSALLKLQLQELPANLAAPIPLKIEDGQIHDLHARLGVKIGVPTYDHVAIGDEIRVLWNGEPVGGKRIISVHELGKPLLLNVMVTYLSISRHGDGPARVTYQVCRNGETFVSPDLELEVFLQLPGPQDPTPKTLVNEALAAPVVKSKNPDAQTLDNYLDEDSAHLAADVVIAWRDAFRAGDRINLFWGKAEHPLVRPITQQDVNSGCYLVINVPNSLIVEQGCGVDIRVQYTVTREGNPNTSYSPKQLVAVIFQIQLPGGEEGLMEPVFSGASVLNVVDPRKDPEGTVVHVAPYRNMKEGDRILLRFCGFDALTGGNPIDKATYTSEHVVTGRDLRYGYRFRVPLARLMAVEHGRGRAHYEVSNSLGRATSLPADVYISSRTPVKVR</sequence>
<dbReference type="Proteomes" id="UP000037931">
    <property type="component" value="Unassembled WGS sequence"/>
</dbReference>
<proteinExistence type="predicted"/>
<organism evidence="1 2">
    <name type="scientific">Pseudomonas asplenii</name>
    <dbReference type="NCBI Taxonomy" id="53407"/>
    <lineage>
        <taxon>Bacteria</taxon>
        <taxon>Pseudomonadati</taxon>
        <taxon>Pseudomonadota</taxon>
        <taxon>Gammaproteobacteria</taxon>
        <taxon>Pseudomonadales</taxon>
        <taxon>Pseudomonadaceae</taxon>
        <taxon>Pseudomonas</taxon>
    </lineage>
</organism>
<dbReference type="EMBL" id="JSYZ01000009">
    <property type="protein sequence ID" value="KPA90533.1"/>
    <property type="molecule type" value="Genomic_DNA"/>
</dbReference>